<dbReference type="Gene3D" id="3.30.420.150">
    <property type="entry name" value="Exopolyphosphatase. Domain 2"/>
    <property type="match status" value="1"/>
</dbReference>
<dbReference type="GO" id="GO:0008894">
    <property type="term" value="F:guanosine-5'-triphosphate,3'-diphosphate diphosphatase activity"/>
    <property type="evidence" value="ECO:0007669"/>
    <property type="project" value="UniProtKB-EC"/>
</dbReference>
<evidence type="ECO:0000259" key="1">
    <source>
        <dbReference type="Pfam" id="PF02541"/>
    </source>
</evidence>
<gene>
    <name evidence="3" type="ORF">FHS48_002422</name>
</gene>
<organism evidence="3 4">
    <name type="scientific">Novispirillum itersonii</name>
    <name type="common">Aquaspirillum itersonii</name>
    <dbReference type="NCBI Taxonomy" id="189"/>
    <lineage>
        <taxon>Bacteria</taxon>
        <taxon>Pseudomonadati</taxon>
        <taxon>Pseudomonadota</taxon>
        <taxon>Alphaproteobacteria</taxon>
        <taxon>Rhodospirillales</taxon>
        <taxon>Novispirillaceae</taxon>
        <taxon>Novispirillum</taxon>
    </lineage>
</organism>
<evidence type="ECO:0000313" key="4">
    <source>
        <dbReference type="Proteomes" id="UP000544872"/>
    </source>
</evidence>
<dbReference type="AlphaFoldDB" id="A0A7X0DP85"/>
<keyword evidence="3" id="KW-0378">Hydrolase</keyword>
<sequence>MTLVSPNHRKPIGVLDIGSNTVRLVVYDGLHRTPLALFNEKATCALGAGLESTGRLNPDGVPMALAAIERFVHLARAMKVERLDVLATAACRDAEDGPAFLQEVERRSGIRIDLLTGEEEARRAAFGVLCSMPDADGIVCDLGGGSLELVMVSGMNIGRFTTVPLGVLRLQENSHGLRQRAQDMMEDRLKSVDFLPEAKGRHLYAVGGSWRTLAQAIIAQLDYPIHVLDNFTLPYAQALKLIGQISRQPARSLEKMKGVSRRRAPQLPLAAQLLEVLLRKAQPESLVFSVYGMREGQFYLSLPDTMRDGDPLLSAATEWARAAGRFPEHGRELMEWMSPLFPDETPHLARLRSAACLLGDIFWDEHPDYRAEQAFLKVLRLPFMGLSHTDRAGLALAVYHRYSAEEDLPLVTKAAALLTPDRTRRVRTIGAALRLGHTISGGAPGLLARTRLERGETTLMLGLPAGDPIYYPELFSKRFERLAAELGLTPKIITV</sequence>
<proteinExistence type="predicted"/>
<keyword evidence="4" id="KW-1185">Reference proteome</keyword>
<comment type="caution">
    <text evidence="3">The sequence shown here is derived from an EMBL/GenBank/DDBJ whole genome shotgun (WGS) entry which is preliminary data.</text>
</comment>
<dbReference type="RefSeq" id="WP_184263800.1">
    <property type="nucleotide sequence ID" value="NZ_JACIIX010000008.1"/>
</dbReference>
<name>A0A7X0DP85_NOVIT</name>
<evidence type="ECO:0000313" key="3">
    <source>
        <dbReference type="EMBL" id="MBB6210992.1"/>
    </source>
</evidence>
<feature type="domain" description="Exopolyphosphatase C-terminal" evidence="2">
    <location>
        <begin position="312"/>
        <end position="484"/>
    </location>
</feature>
<dbReference type="Gene3D" id="1.10.3210.10">
    <property type="entry name" value="Hypothetical protein af1432"/>
    <property type="match status" value="1"/>
</dbReference>
<dbReference type="SUPFAM" id="SSF109604">
    <property type="entry name" value="HD-domain/PDEase-like"/>
    <property type="match status" value="1"/>
</dbReference>
<dbReference type="InterPro" id="IPR043129">
    <property type="entry name" value="ATPase_NBD"/>
</dbReference>
<evidence type="ECO:0000259" key="2">
    <source>
        <dbReference type="Pfam" id="PF21697"/>
    </source>
</evidence>
<dbReference type="EMBL" id="JACIIX010000008">
    <property type="protein sequence ID" value="MBB6210992.1"/>
    <property type="molecule type" value="Genomic_DNA"/>
</dbReference>
<dbReference type="CDD" id="cd24052">
    <property type="entry name" value="ASKHA_NBD_HpPPX-GppA-like"/>
    <property type="match status" value="1"/>
</dbReference>
<dbReference type="PANTHER" id="PTHR30005">
    <property type="entry name" value="EXOPOLYPHOSPHATASE"/>
    <property type="match status" value="1"/>
</dbReference>
<dbReference type="EC" id="3.6.1.11" evidence="3"/>
<dbReference type="InterPro" id="IPR050273">
    <property type="entry name" value="GppA/Ppx_hydrolase"/>
</dbReference>
<dbReference type="SUPFAM" id="SSF53067">
    <property type="entry name" value="Actin-like ATPase domain"/>
    <property type="match status" value="2"/>
</dbReference>
<dbReference type="PANTHER" id="PTHR30005:SF0">
    <property type="entry name" value="RETROGRADE REGULATION PROTEIN 2"/>
    <property type="match status" value="1"/>
</dbReference>
<dbReference type="InterPro" id="IPR003695">
    <property type="entry name" value="Ppx_GppA_N"/>
</dbReference>
<dbReference type="EC" id="3.6.1.40" evidence="3"/>
<dbReference type="Pfam" id="PF02541">
    <property type="entry name" value="Ppx-GppA"/>
    <property type="match status" value="1"/>
</dbReference>
<accession>A0A7X0DP85</accession>
<protein>
    <submittedName>
        <fullName evidence="3">Exopolyphosphatase/guanosine-5'-triphosphate, 3'-diphosphate pyrophosphatase</fullName>
        <ecNumber evidence="3">3.6.1.11</ecNumber>
        <ecNumber evidence="3">3.6.1.40</ecNumber>
    </submittedName>
</protein>
<dbReference type="GO" id="GO:0004309">
    <property type="term" value="F:exopolyphosphatase activity"/>
    <property type="evidence" value="ECO:0007669"/>
    <property type="project" value="UniProtKB-EC"/>
</dbReference>
<dbReference type="Proteomes" id="UP000544872">
    <property type="component" value="Unassembled WGS sequence"/>
</dbReference>
<reference evidence="3 4" key="1">
    <citation type="submission" date="2020-08" db="EMBL/GenBank/DDBJ databases">
        <title>Genomic Encyclopedia of Type Strains, Phase IV (KMG-IV): sequencing the most valuable type-strain genomes for metagenomic binning, comparative biology and taxonomic classification.</title>
        <authorList>
            <person name="Goeker M."/>
        </authorList>
    </citation>
    <scope>NUCLEOTIDE SEQUENCE [LARGE SCALE GENOMIC DNA]</scope>
    <source>
        <strain evidence="3 4">DSM 11590</strain>
    </source>
</reference>
<feature type="domain" description="Ppx/GppA phosphatase N-terminal" evidence="1">
    <location>
        <begin position="34"/>
        <end position="303"/>
    </location>
</feature>
<dbReference type="Pfam" id="PF21697">
    <property type="entry name" value="Ppx_C"/>
    <property type="match status" value="1"/>
</dbReference>
<dbReference type="InterPro" id="IPR048951">
    <property type="entry name" value="Ppx_C"/>
</dbReference>
<dbReference type="Gene3D" id="3.30.420.40">
    <property type="match status" value="1"/>
</dbReference>